<dbReference type="PRINTS" id="PR00834">
    <property type="entry name" value="PROTEASES2C"/>
</dbReference>
<evidence type="ECO:0000256" key="2">
    <source>
        <dbReference type="ARBA" id="ARBA00022670"/>
    </source>
</evidence>
<dbReference type="Proteomes" id="UP000017862">
    <property type="component" value="Chromosome"/>
</dbReference>
<feature type="domain" description="PDZ" evidence="5">
    <location>
        <begin position="279"/>
        <end position="334"/>
    </location>
</feature>
<dbReference type="KEGG" id="lar:lam_253"/>
<dbReference type="AlphaFoldDB" id="U6B3I4"/>
<dbReference type="GO" id="GO:0004252">
    <property type="term" value="F:serine-type endopeptidase activity"/>
    <property type="evidence" value="ECO:0007669"/>
    <property type="project" value="InterPro"/>
</dbReference>
<evidence type="ECO:0000259" key="5">
    <source>
        <dbReference type="PROSITE" id="PS50106"/>
    </source>
</evidence>
<gene>
    <name evidence="6" type="primary">degQ</name>
    <name evidence="6" type="ORF">lam_253</name>
</gene>
<accession>U6B3I4</accession>
<dbReference type="SUPFAM" id="SSF50156">
    <property type="entry name" value="PDZ domain-like"/>
    <property type="match status" value="1"/>
</dbReference>
<name>U6B3I4_9HYPH</name>
<protein>
    <submittedName>
        <fullName evidence="6">Serine protease DO-like protease</fullName>
    </submittedName>
</protein>
<reference evidence="6 7" key="1">
    <citation type="journal article" date="2014" name="Mol. Plant Microbe Interact.">
        <title>The complete genome sequence of Candidatus Liberibacter americanus, associated with citrus Huanglongbing.</title>
        <authorList>
            <person name="Wulff N.A."/>
            <person name="Zhang S."/>
            <person name="Setubal J.C."/>
            <person name="Almeida N.F."/>
            <person name="Martins E.C."/>
            <person name="Harakava R."/>
            <person name="Kumar D."/>
            <person name="Rangel L.T."/>
            <person name="Foissac X."/>
            <person name="Bove J."/>
            <person name="Gabriel D.W."/>
        </authorList>
    </citation>
    <scope>NUCLEOTIDE SEQUENCE [LARGE SCALE GENOMIC DNA]</scope>
    <source>
        <strain evidence="6 7">Sao Paulo</strain>
    </source>
</reference>
<evidence type="ECO:0000256" key="1">
    <source>
        <dbReference type="ARBA" id="ARBA00010541"/>
    </source>
</evidence>
<dbReference type="PATRIC" id="fig|1261131.3.peg.241"/>
<keyword evidence="2 6" id="KW-0645">Protease</keyword>
<proteinExistence type="inferred from homology"/>
<dbReference type="Pfam" id="PF13180">
    <property type="entry name" value="PDZ_2"/>
    <property type="match status" value="1"/>
</dbReference>
<dbReference type="STRING" id="1261131.lam_253"/>
<dbReference type="Gene3D" id="2.30.42.10">
    <property type="match status" value="1"/>
</dbReference>
<evidence type="ECO:0000256" key="3">
    <source>
        <dbReference type="ARBA" id="ARBA00022801"/>
    </source>
</evidence>
<sequence>MLKIQNLPIIIFSLVAVLIFSVFGGSIRSVVEARDASYVDISPVVDRVASSVVTVVVKIKKSNNIGVIGSAQYQNLPSLVLSKFPHISDYISGKDVKDVIIGSGFFISTDGYVVTNSHVVKNGADIAGIDVVLKGGAILPAYLVGYDHITDLAVLKVKSDGKFNSVKFGDTDSVRIGERVFAIGSPLGISETVTSGIVSARGRSDFPTNKYGASYLQIDAPLTIGNSGGPCFNSNGLLVGINYYGFNVSGIGFAISTSVIKEVIPSLIKNGRFIRGWSGISIQNLTKDLAVSFGIPDKTGVVVFSVTKDSPADKIGLKIGDVICELNGKPISNLMSFIKNINLYLPKDKIEISLCSEKGKRSVSLVLEASPKDTLVLESKRMTDIKELLGIKMKDVIYEDGRKVVRIVDVNLSSDAYFKGALPGMYISYINSSPVSSTDDVKRLIYEAKSKKNKSVSILLQTSPDRDDKLNNKTWIDKDGFIDVDID</sequence>
<evidence type="ECO:0000313" key="6">
    <source>
        <dbReference type="EMBL" id="AHA27624.1"/>
    </source>
</evidence>
<dbReference type="InterPro" id="IPR001478">
    <property type="entry name" value="PDZ"/>
</dbReference>
<comment type="similarity">
    <text evidence="1">Belongs to the peptidase S1C family.</text>
</comment>
<dbReference type="eggNOG" id="COG0265">
    <property type="taxonomic scope" value="Bacteria"/>
</dbReference>
<organism evidence="6 7">
    <name type="scientific">Candidatus Liberibacter americanus str. Sao Paulo</name>
    <dbReference type="NCBI Taxonomy" id="1261131"/>
    <lineage>
        <taxon>Bacteria</taxon>
        <taxon>Pseudomonadati</taxon>
        <taxon>Pseudomonadota</taxon>
        <taxon>Alphaproteobacteria</taxon>
        <taxon>Hyphomicrobiales</taxon>
        <taxon>Rhizobiaceae</taxon>
        <taxon>Liberibacter</taxon>
    </lineage>
</organism>
<evidence type="ECO:0000256" key="4">
    <source>
        <dbReference type="ARBA" id="ARBA00022825"/>
    </source>
</evidence>
<dbReference type="GO" id="GO:0006508">
    <property type="term" value="P:proteolysis"/>
    <property type="evidence" value="ECO:0007669"/>
    <property type="project" value="UniProtKB-KW"/>
</dbReference>
<dbReference type="Gene3D" id="2.40.10.120">
    <property type="match status" value="1"/>
</dbReference>
<evidence type="ECO:0000313" key="7">
    <source>
        <dbReference type="Proteomes" id="UP000017862"/>
    </source>
</evidence>
<dbReference type="InterPro" id="IPR001940">
    <property type="entry name" value="Peptidase_S1C"/>
</dbReference>
<keyword evidence="3" id="KW-0378">Hydrolase</keyword>
<keyword evidence="4" id="KW-0720">Serine protease</keyword>
<dbReference type="PROSITE" id="PS50106">
    <property type="entry name" value="PDZ"/>
    <property type="match status" value="1"/>
</dbReference>
<dbReference type="RefSeq" id="WP_007556876.1">
    <property type="nucleotide sequence ID" value="NC_022793.1"/>
</dbReference>
<dbReference type="PANTHER" id="PTHR22939">
    <property type="entry name" value="SERINE PROTEASE FAMILY S1C HTRA-RELATED"/>
    <property type="match status" value="1"/>
</dbReference>
<keyword evidence="7" id="KW-1185">Reference proteome</keyword>
<dbReference type="HOGENOM" id="CLU_020120_1_0_5"/>
<dbReference type="InterPro" id="IPR036034">
    <property type="entry name" value="PDZ_sf"/>
</dbReference>
<dbReference type="InterPro" id="IPR009003">
    <property type="entry name" value="Peptidase_S1_PA"/>
</dbReference>
<dbReference type="Pfam" id="PF13365">
    <property type="entry name" value="Trypsin_2"/>
    <property type="match status" value="1"/>
</dbReference>
<dbReference type="PANTHER" id="PTHR22939:SF129">
    <property type="entry name" value="SERINE PROTEASE HTRA2, MITOCHONDRIAL"/>
    <property type="match status" value="1"/>
</dbReference>
<dbReference type="EMBL" id="CP006604">
    <property type="protein sequence ID" value="AHA27624.1"/>
    <property type="molecule type" value="Genomic_DNA"/>
</dbReference>
<dbReference type="SUPFAM" id="SSF50494">
    <property type="entry name" value="Trypsin-like serine proteases"/>
    <property type="match status" value="1"/>
</dbReference>
<dbReference type="SMART" id="SM00228">
    <property type="entry name" value="PDZ"/>
    <property type="match status" value="2"/>
</dbReference>